<comment type="subunit">
    <text evidence="6 8">Monomer.</text>
</comment>
<feature type="binding site" evidence="6">
    <location>
        <begin position="77"/>
        <end position="79"/>
    </location>
    <ligand>
        <name>AMP</name>
        <dbReference type="ChEBI" id="CHEBI:456215"/>
    </ligand>
</feature>
<evidence type="ECO:0000256" key="4">
    <source>
        <dbReference type="ARBA" id="ARBA00022777"/>
    </source>
</evidence>
<dbReference type="InterPro" id="IPR006259">
    <property type="entry name" value="Adenyl_kin_sub"/>
</dbReference>
<dbReference type="PROSITE" id="PS00113">
    <property type="entry name" value="ADENYLATE_KINASE"/>
    <property type="match status" value="1"/>
</dbReference>
<feature type="binding site" evidence="6">
    <location>
        <position position="191"/>
    </location>
    <ligand>
        <name>AMP</name>
        <dbReference type="ChEBI" id="CHEBI:456215"/>
    </ligand>
</feature>
<feature type="binding site" evidence="6">
    <location>
        <position position="153"/>
    </location>
    <ligand>
        <name>Zn(2+)</name>
        <dbReference type="ChEBI" id="CHEBI:29105"/>
        <note>structural</note>
    </ligand>
</feature>
<keyword evidence="5 6" id="KW-0067">ATP-binding</keyword>
<dbReference type="GO" id="GO:0005524">
    <property type="term" value="F:ATP binding"/>
    <property type="evidence" value="ECO:0007669"/>
    <property type="project" value="UniProtKB-UniRule"/>
</dbReference>
<feature type="binding site" evidence="6">
    <location>
        <position position="56"/>
    </location>
    <ligand>
        <name>AMP</name>
        <dbReference type="ChEBI" id="CHEBI:456215"/>
    </ligand>
</feature>
<evidence type="ECO:0000313" key="12">
    <source>
        <dbReference type="Proteomes" id="UP000275883"/>
    </source>
</evidence>
<dbReference type="NCBIfam" id="TIGR01351">
    <property type="entry name" value="adk"/>
    <property type="match status" value="1"/>
</dbReference>
<dbReference type="UniPathway" id="UPA00588">
    <property type="reaction ID" value="UER00649"/>
</dbReference>
<proteinExistence type="inferred from homology"/>
<dbReference type="Gene3D" id="3.40.50.300">
    <property type="entry name" value="P-loop containing nucleotide triphosphate hydrolases"/>
    <property type="match status" value="1"/>
</dbReference>
<evidence type="ECO:0000259" key="9">
    <source>
        <dbReference type="Pfam" id="PF05191"/>
    </source>
</evidence>
<evidence type="ECO:0000256" key="6">
    <source>
        <dbReference type="HAMAP-Rule" id="MF_00235"/>
    </source>
</evidence>
<dbReference type="InterPro" id="IPR033690">
    <property type="entry name" value="Adenylat_kinase_CS"/>
</dbReference>
<dbReference type="Pfam" id="PF05191">
    <property type="entry name" value="ADK_lid"/>
    <property type="match status" value="1"/>
</dbReference>
<feature type="binding site" evidence="6">
    <location>
        <position position="51"/>
    </location>
    <ligand>
        <name>AMP</name>
        <dbReference type="ChEBI" id="CHEBI:456215"/>
    </ligand>
</feature>
<keyword evidence="6" id="KW-0862">Zinc</keyword>
<evidence type="ECO:0000256" key="5">
    <source>
        <dbReference type="ARBA" id="ARBA00022840"/>
    </source>
</evidence>
<dbReference type="HAMAP" id="MF_00235">
    <property type="entry name" value="Adenylate_kinase_Adk"/>
    <property type="match status" value="1"/>
</dbReference>
<organism evidence="10 12">
    <name type="scientific">Mycoplasma struthionis</name>
    <dbReference type="NCBI Taxonomy" id="538220"/>
    <lineage>
        <taxon>Bacteria</taxon>
        <taxon>Bacillati</taxon>
        <taxon>Mycoplasmatota</taxon>
        <taxon>Mollicutes</taxon>
        <taxon>Mycoplasmataceae</taxon>
        <taxon>Mycoplasma</taxon>
    </lineage>
</organism>
<dbReference type="CDD" id="cd01428">
    <property type="entry name" value="ADK"/>
    <property type="match status" value="1"/>
</dbReference>
<feature type="binding site" evidence="6">
    <location>
        <position position="170"/>
    </location>
    <ligand>
        <name>Zn(2+)</name>
        <dbReference type="ChEBI" id="CHEBI:29105"/>
        <note>structural</note>
    </ligand>
</feature>
<dbReference type="GO" id="GO:0008270">
    <property type="term" value="F:zinc ion binding"/>
    <property type="evidence" value="ECO:0007669"/>
    <property type="project" value="UniProtKB-UniRule"/>
</dbReference>
<accession>A0A3G8LGF1</accession>
<dbReference type="RefSeq" id="WP_124724443.1">
    <property type="nucleotide sequence ID" value="NZ_CP034044.1"/>
</dbReference>
<dbReference type="AlphaFoldDB" id="A0A3G8LGF1"/>
<dbReference type="Pfam" id="PF00406">
    <property type="entry name" value="ADK"/>
    <property type="match status" value="1"/>
</dbReference>
<dbReference type="OrthoDB" id="9805030at2"/>
<comment type="domain">
    <text evidence="6">Consists of three domains, a large central CORE domain and two small peripheral domains, NMPbind and LID, which undergo movements during catalysis. The LID domain closes over the site of phosphoryl transfer upon ATP binding. Assembling and dissambling the active center during each catalytic cycle provides an effective means to prevent ATP hydrolysis. Some bacteria have evolved a zinc-coordinating structure that stabilizes the LID domain.</text>
</comment>
<feature type="binding site" evidence="6">
    <location>
        <position position="147"/>
    </location>
    <ligand>
        <name>ATP</name>
        <dbReference type="ChEBI" id="CHEBI:30616"/>
    </ligand>
</feature>
<feature type="binding site" evidence="6">
    <location>
        <position position="173"/>
    </location>
    <ligand>
        <name>Zn(2+)</name>
        <dbReference type="ChEBI" id="CHEBI:29105"/>
        <note>structural</note>
    </ligand>
</feature>
<evidence type="ECO:0000256" key="8">
    <source>
        <dbReference type="RuleBase" id="RU003331"/>
    </source>
</evidence>
<evidence type="ECO:0000256" key="7">
    <source>
        <dbReference type="RuleBase" id="RU003330"/>
    </source>
</evidence>
<feature type="binding site" evidence="6">
    <location>
        <begin position="106"/>
        <end position="109"/>
    </location>
    <ligand>
        <name>AMP</name>
        <dbReference type="ChEBI" id="CHEBI:456215"/>
    </ligand>
</feature>
<evidence type="ECO:0000313" key="13">
    <source>
        <dbReference type="Proteomes" id="UP000317904"/>
    </source>
</evidence>
<dbReference type="InterPro" id="IPR036193">
    <property type="entry name" value="ADK_active_lid_dom_sf"/>
</dbReference>
<keyword evidence="12" id="KW-1185">Reference proteome</keyword>
<dbReference type="NCBIfam" id="NF001381">
    <property type="entry name" value="PRK00279.1-3"/>
    <property type="match status" value="1"/>
</dbReference>
<reference evidence="10 12" key="1">
    <citation type="submission" date="2018-11" db="EMBL/GenBank/DDBJ databases">
        <title>Genome sequence of Mycoplasma struthionis sp. nov.</title>
        <authorList>
            <person name="Spergser J."/>
        </authorList>
    </citation>
    <scope>NUCLEOTIDE SEQUENCE [LARGE SCALE GENOMIC DNA]</scope>
    <source>
        <strain evidence="10 12">237IA</strain>
    </source>
</reference>
<feature type="binding site" evidence="6">
    <location>
        <begin position="30"/>
        <end position="35"/>
    </location>
    <ligand>
        <name>ATP</name>
        <dbReference type="ChEBI" id="CHEBI:30616"/>
    </ligand>
</feature>
<dbReference type="InterPro" id="IPR000850">
    <property type="entry name" value="Adenylat/UMP-CMP_kin"/>
</dbReference>
<evidence type="ECO:0000256" key="2">
    <source>
        <dbReference type="ARBA" id="ARBA00022727"/>
    </source>
</evidence>
<accession>A0A502MIQ2</accession>
<name>A0A3G8LGF1_9MOLU</name>
<evidence type="ECO:0000313" key="10">
    <source>
        <dbReference type="EMBL" id="AZG68749.1"/>
    </source>
</evidence>
<feature type="binding site" evidence="6">
    <location>
        <position position="113"/>
    </location>
    <ligand>
        <name>AMP</name>
        <dbReference type="ChEBI" id="CHEBI:456215"/>
    </ligand>
</feature>
<dbReference type="KEGG" id="mstr:EGN60_02115"/>
<dbReference type="EMBL" id="VFSY01000024">
    <property type="protein sequence ID" value="TPI01867.1"/>
    <property type="molecule type" value="Genomic_DNA"/>
</dbReference>
<feature type="binding site" evidence="6">
    <location>
        <position position="219"/>
    </location>
    <ligand>
        <name>ATP</name>
        <dbReference type="ChEBI" id="CHEBI:30616"/>
    </ligand>
</feature>
<dbReference type="PANTHER" id="PTHR23359">
    <property type="entry name" value="NUCLEOTIDE KINASE"/>
    <property type="match status" value="1"/>
</dbReference>
<evidence type="ECO:0000256" key="3">
    <source>
        <dbReference type="ARBA" id="ARBA00022741"/>
    </source>
</evidence>
<dbReference type="FunFam" id="3.40.50.300:FF:000106">
    <property type="entry name" value="Adenylate kinase mitochondrial"/>
    <property type="match status" value="1"/>
</dbReference>
<dbReference type="SUPFAM" id="SSF57774">
    <property type="entry name" value="Microbial and mitochondrial ADK, insert 'zinc finger' domain"/>
    <property type="match status" value="1"/>
</dbReference>
<comment type="catalytic activity">
    <reaction evidence="6 8">
        <text>AMP + ATP = 2 ADP</text>
        <dbReference type="Rhea" id="RHEA:12973"/>
        <dbReference type="ChEBI" id="CHEBI:30616"/>
        <dbReference type="ChEBI" id="CHEBI:456215"/>
        <dbReference type="ChEBI" id="CHEBI:456216"/>
        <dbReference type="EC" id="2.7.4.3"/>
    </reaction>
</comment>
<keyword evidence="3 6" id="KW-0547">Nucleotide-binding</keyword>
<keyword evidence="6" id="KW-0963">Cytoplasm</keyword>
<feature type="binding site" evidence="6">
    <location>
        <position position="180"/>
    </location>
    <ligand>
        <name>AMP</name>
        <dbReference type="ChEBI" id="CHEBI:456215"/>
    </ligand>
</feature>
<dbReference type="InterPro" id="IPR007862">
    <property type="entry name" value="Adenylate_kinase_lid-dom"/>
</dbReference>
<gene>
    <name evidence="6" type="primary">adk</name>
    <name evidence="10" type="ORF">EGN60_02115</name>
    <name evidence="11" type="ORF">FJM01_01980</name>
</gene>
<comment type="pathway">
    <text evidence="6">Purine metabolism; AMP biosynthesis via salvage pathway; AMP from ADP: step 1/1.</text>
</comment>
<feature type="binding site" evidence="6">
    <location>
        <position position="150"/>
    </location>
    <ligand>
        <name>Zn(2+)</name>
        <dbReference type="ChEBI" id="CHEBI:29105"/>
        <note>structural</note>
    </ligand>
</feature>
<comment type="function">
    <text evidence="6">Catalyzes the reversible transfer of the terminal phosphate group between ATP and AMP. Plays an important role in cellular energy homeostasis and in adenine nucleotide metabolism.</text>
</comment>
<keyword evidence="1 6" id="KW-0808">Transferase</keyword>
<comment type="similarity">
    <text evidence="6 7">Belongs to the adenylate kinase family.</text>
</comment>
<dbReference type="Proteomes" id="UP000275883">
    <property type="component" value="Chromosome"/>
</dbReference>
<dbReference type="GO" id="GO:0004017">
    <property type="term" value="F:AMP kinase activity"/>
    <property type="evidence" value="ECO:0007669"/>
    <property type="project" value="UniProtKB-UniRule"/>
</dbReference>
<protein>
    <recommendedName>
        <fullName evidence="6 8">Adenylate kinase</fullName>
        <shortName evidence="6">AK</shortName>
        <ecNumber evidence="6 8">2.7.4.3</ecNumber>
    </recommendedName>
    <alternativeName>
        <fullName evidence="6">ATP-AMP transphosphorylase</fullName>
    </alternativeName>
    <alternativeName>
        <fullName evidence="6">ATP:AMP phosphotransferase</fullName>
    </alternativeName>
    <alternativeName>
        <fullName evidence="6">Adenylate monophosphate kinase</fullName>
    </alternativeName>
</protein>
<comment type="subcellular location">
    <subcellularLocation>
        <location evidence="6 8">Cytoplasm</location>
    </subcellularLocation>
</comment>
<evidence type="ECO:0000313" key="11">
    <source>
        <dbReference type="EMBL" id="TPI01867.1"/>
    </source>
</evidence>
<dbReference type="GO" id="GO:0005737">
    <property type="term" value="C:cytoplasm"/>
    <property type="evidence" value="ECO:0007669"/>
    <property type="project" value="UniProtKB-SubCell"/>
</dbReference>
<dbReference type="InterPro" id="IPR027417">
    <property type="entry name" value="P-loop_NTPase"/>
</dbReference>
<dbReference type="EMBL" id="CP034044">
    <property type="protein sequence ID" value="AZG68749.1"/>
    <property type="molecule type" value="Genomic_DNA"/>
</dbReference>
<dbReference type="EC" id="2.7.4.3" evidence="6 8"/>
<keyword evidence="2 6" id="KW-0545">Nucleotide biosynthesis</keyword>
<feature type="domain" description="Adenylate kinase active site lid" evidence="9">
    <location>
        <begin position="147"/>
        <end position="182"/>
    </location>
</feature>
<dbReference type="Proteomes" id="UP000317904">
    <property type="component" value="Unassembled WGS sequence"/>
</dbReference>
<reference evidence="11 13" key="2">
    <citation type="submission" date="2019-06" db="EMBL/GenBank/DDBJ databases">
        <title>A comparative genomics study of ostrich specific Mycoplasmas.</title>
        <authorList>
            <person name="Botes A."/>
            <person name="Nel T."/>
        </authorList>
    </citation>
    <scope>NUCLEOTIDE SEQUENCE [LARGE SCALE GENOMIC DNA]</scope>
    <source>
        <strain evidence="11 13">Ms01</strain>
    </source>
</reference>
<dbReference type="GO" id="GO:0044209">
    <property type="term" value="P:AMP salvage"/>
    <property type="evidence" value="ECO:0007669"/>
    <property type="project" value="UniProtKB-UniRule"/>
</dbReference>
<keyword evidence="6" id="KW-0479">Metal-binding</keyword>
<dbReference type="SUPFAM" id="SSF52540">
    <property type="entry name" value="P-loop containing nucleoside triphosphate hydrolases"/>
    <property type="match status" value="1"/>
</dbReference>
<feature type="binding site" evidence="6">
    <location>
        <begin position="156"/>
        <end position="157"/>
    </location>
    <ligand>
        <name>ATP</name>
        <dbReference type="ChEBI" id="CHEBI:30616"/>
    </ligand>
</feature>
<keyword evidence="4 6" id="KW-0418">Kinase</keyword>
<feature type="region of interest" description="LID" evidence="6">
    <location>
        <begin position="146"/>
        <end position="183"/>
    </location>
</feature>
<feature type="region of interest" description="NMP" evidence="6">
    <location>
        <begin position="50"/>
        <end position="79"/>
    </location>
</feature>
<sequence>MIVDSKSCNASCSHDKNNTKPNLIFLGAPGAGKGSIASVLVKEYEYFQLSTGDMFRSEIKNQTELGLQIKAVLDSGGYVDNSLTNKLVEQRLTSLVEQEQAFILDGYPRTIEQADFLRTLEQKNIKIDKVIFLKITKDQVIDRLSKRRICPNCKTIFHLESHPPRENKYCTKCGSEVIKRPDDEPQVIEKRLSVYEKETQILIDYYKKIGNLIEIDSFQEFPKVYADVKKALGWSS</sequence>
<dbReference type="PRINTS" id="PR00094">
    <property type="entry name" value="ADENYLTKNASE"/>
</dbReference>
<evidence type="ECO:0000256" key="1">
    <source>
        <dbReference type="ARBA" id="ARBA00022679"/>
    </source>
</evidence>